<dbReference type="InterPro" id="IPR009875">
    <property type="entry name" value="PilZ_domain"/>
</dbReference>
<name>A0ABR5SIS3_9BACT</name>
<protein>
    <submittedName>
        <fullName evidence="2">Pilus assembly protein PilZ</fullName>
    </submittedName>
</protein>
<organism evidence="2 3">
    <name type="scientific">Candidatus Magnetominusculus xianensis</name>
    <dbReference type="NCBI Taxonomy" id="1748249"/>
    <lineage>
        <taxon>Bacteria</taxon>
        <taxon>Pseudomonadati</taxon>
        <taxon>Nitrospirota</taxon>
        <taxon>Nitrospiria</taxon>
        <taxon>Nitrospirales</taxon>
        <taxon>Nitrospiraceae</taxon>
        <taxon>Candidatus Magnetominusculus</taxon>
    </lineage>
</organism>
<accession>A0ABR5SIS3</accession>
<sequence>MLIKGETVICKLMPKVERYDTSVFSVEGDHITINAANGYSEHFRKGQHVMLSTDNIDYFTEVTSSDKLYVRLRLLGTEQRDFFRVDDCLSIVVKKINAVAANKKSKIISEFGREMSNLRSYAVDIPDETISPVLWKMLLDIDMKLGLVLDKLSLEKEGLVDAEEKDVNISASGVRLRCRTEFEKGDSVEIKMLLPSSPPVGLIVYGNVVMSACLETGECEVSINFVNVEEDVRDEIIRYTLNRQREILRKQRDHFYKEKGSDTK</sequence>
<proteinExistence type="predicted"/>
<gene>
    <name evidence="2" type="ORF">ASN18_0431</name>
</gene>
<evidence type="ECO:0000259" key="1">
    <source>
        <dbReference type="Pfam" id="PF07238"/>
    </source>
</evidence>
<dbReference type="Proteomes" id="UP000060487">
    <property type="component" value="Unassembled WGS sequence"/>
</dbReference>
<reference evidence="2 3" key="1">
    <citation type="submission" date="2015-11" db="EMBL/GenBank/DDBJ databases">
        <authorList>
            <person name="Lin W."/>
        </authorList>
    </citation>
    <scope>NUCLEOTIDE SEQUENCE [LARGE SCALE GENOMIC DNA]</scope>
    <source>
        <strain evidence="2 3">HCH-1</strain>
    </source>
</reference>
<dbReference type="Pfam" id="PF07238">
    <property type="entry name" value="PilZ"/>
    <property type="match status" value="1"/>
</dbReference>
<evidence type="ECO:0000313" key="2">
    <source>
        <dbReference type="EMBL" id="KWT92845.1"/>
    </source>
</evidence>
<evidence type="ECO:0000313" key="3">
    <source>
        <dbReference type="Proteomes" id="UP000060487"/>
    </source>
</evidence>
<dbReference type="EMBL" id="LNQR01000019">
    <property type="protein sequence ID" value="KWT92845.1"/>
    <property type="molecule type" value="Genomic_DNA"/>
</dbReference>
<comment type="caution">
    <text evidence="2">The sequence shown here is derived from an EMBL/GenBank/DDBJ whole genome shotgun (WGS) entry which is preliminary data.</text>
</comment>
<feature type="domain" description="PilZ" evidence="1">
    <location>
        <begin position="167"/>
        <end position="240"/>
    </location>
</feature>
<keyword evidence="3" id="KW-1185">Reference proteome</keyword>